<protein>
    <recommendedName>
        <fullName evidence="6">Peptidase U32</fullName>
    </recommendedName>
</protein>
<evidence type="ECO:0000256" key="2">
    <source>
        <dbReference type="ARBA" id="ARBA00022801"/>
    </source>
</evidence>
<reference evidence="4 5" key="1">
    <citation type="submission" date="2020-05" db="EMBL/GenBank/DDBJ databases">
        <title>Draft genome sequence of Desulfovibrio psychrotolerans JS1T.</title>
        <authorList>
            <person name="Ueno A."/>
            <person name="Tamazawa S."/>
            <person name="Tamamura S."/>
            <person name="Murakami T."/>
            <person name="Kiyama T."/>
            <person name="Inomata H."/>
            <person name="Amano Y."/>
            <person name="Miyakawa K."/>
            <person name="Tamaki H."/>
            <person name="Naganuma T."/>
            <person name="Kaneko K."/>
        </authorList>
    </citation>
    <scope>NUCLEOTIDE SEQUENCE [LARGE SCALE GENOMIC DNA]</scope>
    <source>
        <strain evidence="4 5">JS1</strain>
    </source>
</reference>
<dbReference type="GO" id="GO:0006508">
    <property type="term" value="P:proteolysis"/>
    <property type="evidence" value="ECO:0007669"/>
    <property type="project" value="UniProtKB-KW"/>
</dbReference>
<proteinExistence type="inferred from homology"/>
<sequence length="483" mass="51981">MPHTPPPHSAPAHPQLPELLCPAGDMDRLDAALAYGADACYLGGTSLSLRAGTGGFNAAALSEACTKAHARNASIYFTLNILPHQTHLPDVAATLDMLAHSAVDGIIIADPGVLRMARRIAPHKPVHLSTQANTANSEAVGFWHDLGISRVNLARELNAPTMRQLVRAFPDMEFEVFVHGAMCLALSGRCLLSAWLNGRPANLGECTHPCRFEYRGVSAANSGYSGGSGGSGGCSSHGGHGNSGYSGAFPTGNTVENAQGILHSSCMATTGIPTATAIPPLAVEEKTRSGAAMWEITREEPYSAFWAPEDLCLVKYLPWFVRTGIASLKIEGRMKTPGYVAHVADTYRTALNDVAAGRFRPHLYLHELQNTASRNLGTGFFLPGGRRRSLPPLPAGERRPIVAQVRERLADDAWRIAVRSPWDDDRPVQLMLPGLRRPEISPGTYAFENHRGEACHRLNPGTEALLRCTDPAMSELEPGLFIR</sequence>
<comment type="caution">
    <text evidence="4">The sequence shown here is derived from an EMBL/GenBank/DDBJ whole genome shotgun (WGS) entry which is preliminary data.</text>
</comment>
<keyword evidence="1" id="KW-0645">Protease</keyword>
<evidence type="ECO:0000256" key="3">
    <source>
        <dbReference type="ARBA" id="ARBA00038374"/>
    </source>
</evidence>
<evidence type="ECO:0000256" key="1">
    <source>
        <dbReference type="ARBA" id="ARBA00022670"/>
    </source>
</evidence>
<dbReference type="InterPro" id="IPR051454">
    <property type="entry name" value="RNA/ubiquinone_mod_enzymes"/>
</dbReference>
<gene>
    <name evidence="4" type="ORF">DSM19430T_14700</name>
</gene>
<dbReference type="GO" id="GO:0008233">
    <property type="term" value="F:peptidase activity"/>
    <property type="evidence" value="ECO:0007669"/>
    <property type="project" value="UniProtKB-KW"/>
</dbReference>
<evidence type="ECO:0008006" key="6">
    <source>
        <dbReference type="Google" id="ProtNLM"/>
    </source>
</evidence>
<dbReference type="PANTHER" id="PTHR30217">
    <property type="entry name" value="PEPTIDASE U32 FAMILY"/>
    <property type="match status" value="1"/>
</dbReference>
<dbReference type="EMBL" id="BLVP01000007">
    <property type="protein sequence ID" value="GFM36786.1"/>
    <property type="molecule type" value="Genomic_DNA"/>
</dbReference>
<dbReference type="Proteomes" id="UP000503820">
    <property type="component" value="Unassembled WGS sequence"/>
</dbReference>
<accession>A0A7J0BSU5</accession>
<dbReference type="Pfam" id="PF01136">
    <property type="entry name" value="Peptidase_U32"/>
    <property type="match status" value="1"/>
</dbReference>
<keyword evidence="2" id="KW-0378">Hydrolase</keyword>
<evidence type="ECO:0000313" key="5">
    <source>
        <dbReference type="Proteomes" id="UP000503820"/>
    </source>
</evidence>
<dbReference type="InterPro" id="IPR001539">
    <property type="entry name" value="Peptidase_U32"/>
</dbReference>
<dbReference type="PANTHER" id="PTHR30217:SF6">
    <property type="entry name" value="TRNA HYDROXYLATION PROTEIN P"/>
    <property type="match status" value="1"/>
</dbReference>
<dbReference type="PROSITE" id="PS01276">
    <property type="entry name" value="PEPTIDASE_U32"/>
    <property type="match status" value="1"/>
</dbReference>
<organism evidence="4 5">
    <name type="scientific">Desulfovibrio psychrotolerans</name>
    <dbReference type="NCBI Taxonomy" id="415242"/>
    <lineage>
        <taxon>Bacteria</taxon>
        <taxon>Pseudomonadati</taxon>
        <taxon>Thermodesulfobacteriota</taxon>
        <taxon>Desulfovibrionia</taxon>
        <taxon>Desulfovibrionales</taxon>
        <taxon>Desulfovibrionaceae</taxon>
        <taxon>Desulfovibrio</taxon>
    </lineage>
</organism>
<name>A0A7J0BSU5_9BACT</name>
<keyword evidence="5" id="KW-1185">Reference proteome</keyword>
<dbReference type="AlphaFoldDB" id="A0A7J0BSU5"/>
<dbReference type="RefSeq" id="WP_174409442.1">
    <property type="nucleotide sequence ID" value="NZ_BLVP01000007.1"/>
</dbReference>
<evidence type="ECO:0000313" key="4">
    <source>
        <dbReference type="EMBL" id="GFM36786.1"/>
    </source>
</evidence>
<comment type="similarity">
    <text evidence="3">Belongs to the peptidase U32 family.</text>
</comment>